<dbReference type="RefSeq" id="WP_261404216.1">
    <property type="nucleotide sequence ID" value="NZ_CP081869.1"/>
</dbReference>
<organism evidence="9 10">
    <name type="scientific">Chenggangzhangella methanolivorans</name>
    <dbReference type="NCBI Taxonomy" id="1437009"/>
    <lineage>
        <taxon>Bacteria</taxon>
        <taxon>Pseudomonadati</taxon>
        <taxon>Pseudomonadota</taxon>
        <taxon>Alphaproteobacteria</taxon>
        <taxon>Hyphomicrobiales</taxon>
        <taxon>Methylopilaceae</taxon>
        <taxon>Chenggangzhangella</taxon>
    </lineage>
</organism>
<evidence type="ECO:0000256" key="1">
    <source>
        <dbReference type="ARBA" id="ARBA00001913"/>
    </source>
</evidence>
<evidence type="ECO:0000313" key="10">
    <source>
        <dbReference type="Proteomes" id="UP000825701"/>
    </source>
</evidence>
<comment type="similarity">
    <text evidence="2">Belongs to the sulfatase family.</text>
</comment>
<keyword evidence="5" id="KW-0378">Hydrolase</keyword>
<dbReference type="GO" id="GO:0004423">
    <property type="term" value="F:iduronate-2-sulfatase activity"/>
    <property type="evidence" value="ECO:0007669"/>
    <property type="project" value="InterPro"/>
</dbReference>
<dbReference type="InterPro" id="IPR006311">
    <property type="entry name" value="TAT_signal"/>
</dbReference>
<dbReference type="PANTHER" id="PTHR45953">
    <property type="entry name" value="IDURONATE 2-SULFATASE"/>
    <property type="match status" value="1"/>
</dbReference>
<evidence type="ECO:0000259" key="8">
    <source>
        <dbReference type="Pfam" id="PF00884"/>
    </source>
</evidence>
<proteinExistence type="inferred from homology"/>
<comment type="cofactor">
    <cofactor evidence="1">
        <name>Ca(2+)</name>
        <dbReference type="ChEBI" id="CHEBI:29108"/>
    </cofactor>
</comment>
<accession>A0A9E6RCX8</accession>
<evidence type="ECO:0000256" key="7">
    <source>
        <dbReference type="SAM" id="MobiDB-lite"/>
    </source>
</evidence>
<evidence type="ECO:0000256" key="4">
    <source>
        <dbReference type="ARBA" id="ARBA00022729"/>
    </source>
</evidence>
<keyword evidence="6" id="KW-0106">Calcium</keyword>
<dbReference type="GO" id="GO:0005737">
    <property type="term" value="C:cytoplasm"/>
    <property type="evidence" value="ECO:0007669"/>
    <property type="project" value="TreeGrafter"/>
</dbReference>
<dbReference type="InterPro" id="IPR017850">
    <property type="entry name" value="Alkaline_phosphatase_core_sf"/>
</dbReference>
<evidence type="ECO:0000256" key="2">
    <source>
        <dbReference type="ARBA" id="ARBA00008779"/>
    </source>
</evidence>
<reference evidence="9" key="1">
    <citation type="submission" date="2021-08" db="EMBL/GenBank/DDBJ databases">
        <authorList>
            <person name="Zhang H."/>
            <person name="Xu M."/>
            <person name="Yu Z."/>
            <person name="Yang L."/>
            <person name="Cai Y."/>
        </authorList>
    </citation>
    <scope>NUCLEOTIDE SEQUENCE</scope>
    <source>
        <strain evidence="9">CHL1</strain>
    </source>
</reference>
<evidence type="ECO:0000256" key="6">
    <source>
        <dbReference type="ARBA" id="ARBA00022837"/>
    </source>
</evidence>
<dbReference type="PANTHER" id="PTHR45953:SF1">
    <property type="entry name" value="IDURONATE 2-SULFATASE"/>
    <property type="match status" value="1"/>
</dbReference>
<dbReference type="PROSITE" id="PS51318">
    <property type="entry name" value="TAT"/>
    <property type="match status" value="1"/>
</dbReference>
<dbReference type="InterPro" id="IPR035874">
    <property type="entry name" value="IDS"/>
</dbReference>
<gene>
    <name evidence="9" type="ORF">K6K41_05155</name>
</gene>
<evidence type="ECO:0000256" key="3">
    <source>
        <dbReference type="ARBA" id="ARBA00022723"/>
    </source>
</evidence>
<evidence type="ECO:0000256" key="5">
    <source>
        <dbReference type="ARBA" id="ARBA00022801"/>
    </source>
</evidence>
<dbReference type="AlphaFoldDB" id="A0A9E6RCX8"/>
<dbReference type="CDD" id="cd16030">
    <property type="entry name" value="iduronate-2-sulfatase"/>
    <property type="match status" value="1"/>
</dbReference>
<dbReference type="Proteomes" id="UP000825701">
    <property type="component" value="Chromosome"/>
</dbReference>
<evidence type="ECO:0000313" key="9">
    <source>
        <dbReference type="EMBL" id="QZO00999.1"/>
    </source>
</evidence>
<dbReference type="KEGG" id="cmet:K6K41_05155"/>
<name>A0A9E6RCX8_9HYPH</name>
<dbReference type="Gene3D" id="3.40.720.10">
    <property type="entry name" value="Alkaline Phosphatase, subunit A"/>
    <property type="match status" value="1"/>
</dbReference>
<feature type="domain" description="Sulfatase N-terminal" evidence="8">
    <location>
        <begin position="42"/>
        <end position="383"/>
    </location>
</feature>
<dbReference type="SUPFAM" id="SSF53649">
    <property type="entry name" value="Alkaline phosphatase-like"/>
    <property type="match status" value="1"/>
</dbReference>
<feature type="region of interest" description="Disordered" evidence="7">
    <location>
        <begin position="481"/>
        <end position="506"/>
    </location>
</feature>
<dbReference type="InterPro" id="IPR000917">
    <property type="entry name" value="Sulfatase_N"/>
</dbReference>
<dbReference type="EMBL" id="CP081869">
    <property type="protein sequence ID" value="QZO00999.1"/>
    <property type="molecule type" value="Genomic_DNA"/>
</dbReference>
<dbReference type="Pfam" id="PF00884">
    <property type="entry name" value="Sulfatase"/>
    <property type="match status" value="1"/>
</dbReference>
<keyword evidence="10" id="KW-1185">Reference proteome</keyword>
<sequence length="506" mass="55907">MEPLTRRRLLVNGAEAAAGAALGAAAMAAPAVARAPKGGDRPNVFFVAIDDMNDWTGWQGGYPLASTPNLDRLAGQGVGLHRAYADAPVCQAARAAVLFGRYPWRTGIYTNACLNWPRVAPDRVSLVRAFKDAGYLTTYTGKIHHMDWRWNTAPNDPASWTDPLPRPQWADTGKEPLIWRAEGTREKTEDMRCARLMVEKHLSKRHDRPFFAAFGLRKPHPKWVAPQTYFDRFPQADEMPYPLGALDTLHSAMARNEDVKDLPEAGRAMARQRYSDHLDIAGKGAWKAYVKGYLACIAEADDAIGVALDGLAKGPNASNTIVVVWSDHGWQLGEKCTWQKFTLWERALRVPVIFAGPGVKPRASRALFSTTDLYKTLTSLAGVDRPDDIDGADHAAFLKGKAKSARDAVVSSWAFDVDGDDPAKISKARRDLHFSVRTESHRLIAYGNGDLELYDHRVDPYEWTNLAERKSERDRVAKMLERVPKTPAPPALGAKSSEVAAADDDD</sequence>
<keyword evidence="4" id="KW-0732">Signal</keyword>
<keyword evidence="3" id="KW-0479">Metal-binding</keyword>
<dbReference type="GO" id="GO:0046872">
    <property type="term" value="F:metal ion binding"/>
    <property type="evidence" value="ECO:0007669"/>
    <property type="project" value="UniProtKB-KW"/>
</dbReference>
<protein>
    <submittedName>
        <fullName evidence="9">Sulfatase</fullName>
    </submittedName>
</protein>